<reference evidence="2 3" key="1">
    <citation type="submission" date="2015-04" db="EMBL/GenBank/DDBJ databases">
        <title>Complete Genome Sequence of Kosmotoga pacifica SLHLJ1.</title>
        <authorList>
            <person name="Jiang L.J."/>
            <person name="Shao Z.Z."/>
            <person name="Jebbar M."/>
        </authorList>
    </citation>
    <scope>NUCLEOTIDE SEQUENCE [LARGE SCALE GENOMIC DNA]</scope>
    <source>
        <strain evidence="2 3">SLHLJ1</strain>
    </source>
</reference>
<gene>
    <name evidence="2" type="ORF">IX53_03170</name>
</gene>
<dbReference type="STRING" id="1330330.IX53_03170"/>
<dbReference type="KEGG" id="kpf:IX53_03170"/>
<protein>
    <recommendedName>
        <fullName evidence="4">Fibronectin type-III domain-containing protein</fullName>
    </recommendedName>
</protein>
<dbReference type="EMBL" id="CP011232">
    <property type="protein sequence ID" value="AKI96987.1"/>
    <property type="molecule type" value="Genomic_DNA"/>
</dbReference>
<feature type="signal peptide" evidence="1">
    <location>
        <begin position="1"/>
        <end position="18"/>
    </location>
</feature>
<dbReference type="OrthoDB" id="42726at2"/>
<sequence>MKRSLIFLLIMLTAIALAVDYSATSPFPKDGAVILPFNGEARLSWSVNNPYGKTLIYYLNVYDGENSQLFGPLTERSFSFPVKPGKTYSWKVKTVVYDEEYWSSQWEFHVPKTFDYLFGGIYWEYPVDAKIVNDEVVILGKRLNGTSYEAYQYKLSEEFNVVEQRFLGAFTPTDFWKDGILGYENTEAGKVPIFCYDSGSTETIFPGAFSSIQLLKGFDNTIIFAGRSNTGTFAFVKKGEELSKIKLGKLSLIDATVVGGKAVFVGSVSEETLNFPVVVIGSEMVLKWRYQGWLLRVVSGETDRFFYVLGIVPTPTNDYDVVLRKYTTDGIMLWSKTIDDFRDEIPGDILLLDDRICVLESVYDEGYKQRIFLYSFDGEPMGILENKTEKSEKPLKLLKIEPGFLTVGYSYEPGSKTQIAVRFFSKR</sequence>
<evidence type="ECO:0008006" key="4">
    <source>
        <dbReference type="Google" id="ProtNLM"/>
    </source>
</evidence>
<evidence type="ECO:0000256" key="1">
    <source>
        <dbReference type="SAM" id="SignalP"/>
    </source>
</evidence>
<organism evidence="2 3">
    <name type="scientific">Kosmotoga pacifica</name>
    <dbReference type="NCBI Taxonomy" id="1330330"/>
    <lineage>
        <taxon>Bacteria</taxon>
        <taxon>Thermotogati</taxon>
        <taxon>Thermotogota</taxon>
        <taxon>Thermotogae</taxon>
        <taxon>Kosmotogales</taxon>
        <taxon>Kosmotogaceae</taxon>
        <taxon>Kosmotoga</taxon>
    </lineage>
</organism>
<dbReference type="PATRIC" id="fig|1330330.3.peg.634"/>
<keyword evidence="1" id="KW-0732">Signal</keyword>
<dbReference type="AlphaFoldDB" id="A0A0G2Z621"/>
<proteinExistence type="predicted"/>
<dbReference type="Proteomes" id="UP000035159">
    <property type="component" value="Chromosome"/>
</dbReference>
<name>A0A0G2Z621_9BACT</name>
<feature type="chain" id="PRO_5002550737" description="Fibronectin type-III domain-containing protein" evidence="1">
    <location>
        <begin position="19"/>
        <end position="427"/>
    </location>
</feature>
<evidence type="ECO:0000313" key="3">
    <source>
        <dbReference type="Proteomes" id="UP000035159"/>
    </source>
</evidence>
<keyword evidence="3" id="KW-1185">Reference proteome</keyword>
<accession>A0A0G2Z621</accession>
<evidence type="ECO:0000313" key="2">
    <source>
        <dbReference type="EMBL" id="AKI96987.1"/>
    </source>
</evidence>
<dbReference type="RefSeq" id="WP_047754122.1">
    <property type="nucleotide sequence ID" value="NZ_CAJUHA010000019.1"/>
</dbReference>